<dbReference type="AlphaFoldDB" id="A0A518H1H5"/>
<comment type="similarity">
    <text evidence="1">Belongs to the outer membrane factor (OMF) (TC 1.B.17) family.</text>
</comment>
<dbReference type="OrthoDB" id="9783163at2"/>
<dbReference type="GO" id="GO:0015562">
    <property type="term" value="F:efflux transmembrane transporter activity"/>
    <property type="evidence" value="ECO:0007669"/>
    <property type="project" value="InterPro"/>
</dbReference>
<dbReference type="SUPFAM" id="SSF56954">
    <property type="entry name" value="Outer membrane efflux proteins (OEP)"/>
    <property type="match status" value="1"/>
</dbReference>
<feature type="region of interest" description="Disordered" evidence="3">
    <location>
        <begin position="558"/>
        <end position="606"/>
    </location>
</feature>
<reference evidence="4 5" key="1">
    <citation type="submission" date="2019-02" db="EMBL/GenBank/DDBJ databases">
        <title>Deep-cultivation of Planctomycetes and their phenomic and genomic characterization uncovers novel biology.</title>
        <authorList>
            <person name="Wiegand S."/>
            <person name="Jogler M."/>
            <person name="Boedeker C."/>
            <person name="Pinto D."/>
            <person name="Vollmers J."/>
            <person name="Rivas-Marin E."/>
            <person name="Kohn T."/>
            <person name="Peeters S.H."/>
            <person name="Heuer A."/>
            <person name="Rast P."/>
            <person name="Oberbeckmann S."/>
            <person name="Bunk B."/>
            <person name="Jeske O."/>
            <person name="Meyerdierks A."/>
            <person name="Storesund J.E."/>
            <person name="Kallscheuer N."/>
            <person name="Luecker S."/>
            <person name="Lage O.M."/>
            <person name="Pohl T."/>
            <person name="Merkel B.J."/>
            <person name="Hornburger P."/>
            <person name="Mueller R.-W."/>
            <person name="Bruemmer F."/>
            <person name="Labrenz M."/>
            <person name="Spormann A.M."/>
            <person name="Op den Camp H."/>
            <person name="Overmann J."/>
            <person name="Amann R."/>
            <person name="Jetten M.S.M."/>
            <person name="Mascher T."/>
            <person name="Medema M.H."/>
            <person name="Devos D.P."/>
            <person name="Kaster A.-K."/>
            <person name="Ovreas L."/>
            <person name="Rohde M."/>
            <person name="Galperin M.Y."/>
            <person name="Jogler C."/>
        </authorList>
    </citation>
    <scope>NUCLEOTIDE SEQUENCE [LARGE SCALE GENOMIC DNA]</scope>
    <source>
        <strain evidence="4 5">ElP</strain>
    </source>
</reference>
<accession>A0A518H1H5</accession>
<evidence type="ECO:0000313" key="5">
    <source>
        <dbReference type="Proteomes" id="UP000317835"/>
    </source>
</evidence>
<organism evidence="4 5">
    <name type="scientific">Tautonia plasticadhaerens</name>
    <dbReference type="NCBI Taxonomy" id="2527974"/>
    <lineage>
        <taxon>Bacteria</taxon>
        <taxon>Pseudomonadati</taxon>
        <taxon>Planctomycetota</taxon>
        <taxon>Planctomycetia</taxon>
        <taxon>Isosphaerales</taxon>
        <taxon>Isosphaeraceae</taxon>
        <taxon>Tautonia</taxon>
    </lineage>
</organism>
<gene>
    <name evidence="4" type="primary">ttgI</name>
    <name evidence="4" type="ORF">ElP_25860</name>
</gene>
<dbReference type="Gene3D" id="1.20.1600.10">
    <property type="entry name" value="Outer membrane efflux proteins (OEP)"/>
    <property type="match status" value="1"/>
</dbReference>
<dbReference type="Proteomes" id="UP000317835">
    <property type="component" value="Chromosome"/>
</dbReference>
<dbReference type="PANTHER" id="PTHR30203:SF30">
    <property type="entry name" value="OUTER MEMBRANE PROTEIN-RELATED"/>
    <property type="match status" value="1"/>
</dbReference>
<sequence length="606" mass="67651">MALSSKSSDTGRRTRQIARAIAGSIILLVLPACGIPPRRPPDPMPALPESFNGVTTPDNSSQLGVQEFYRDPTLLRLIEQALADNRELKILNEEVQIASNEILSRSGAYLPFLTIGPEVGLQRFSDRTLEGAAIDVDPFVLNPDKFFKNPHANYLLGTNFTWQVDIYRQLRNARDAAARRYVAAIERRNFFETRLVADIAENYFRLMALDKRLENLNQIIAFLEQSLIIAEARKEAARDTELAVLRFEAEVRRNQSEKLIVYQDIIETENRINVLIYRYPQSVERNSAGFFDLYINSLDVGVPSELLQNRPDIRQAERQLEAAGLDVQVARVNFFPQLILNAGVGLQSFNMAGLFSPAAVLGNVAAGFVGPLVNRRAIKADYLSSNARQLQVIYDYQRTILEAFTEVVNRLTEVQNYSESVALRKQQLASLEAAVDVANQLFQFARTEYLDVLTAQRDLRDARTALIDTKEQQLTAVVNAYQALGGGTLWSIADREDVLHPIPLVHGALGDKDFWALSQIHYGSGRYFKALRASLQGVIPYRDHLNPPDPYEVPNVDQPAPALIEETLPPAQLLPDTEPDDDPGLPPALPPMPPPADEAGPFGRTQ</sequence>
<evidence type="ECO:0000256" key="2">
    <source>
        <dbReference type="SAM" id="Coils"/>
    </source>
</evidence>
<dbReference type="Gene3D" id="2.20.200.10">
    <property type="entry name" value="Outer membrane efflux proteins (OEP)"/>
    <property type="match status" value="1"/>
</dbReference>
<dbReference type="PANTHER" id="PTHR30203">
    <property type="entry name" value="OUTER MEMBRANE CATION EFFLUX PROTEIN"/>
    <property type="match status" value="1"/>
</dbReference>
<dbReference type="Pfam" id="PF02321">
    <property type="entry name" value="OEP"/>
    <property type="match status" value="2"/>
</dbReference>
<dbReference type="EMBL" id="CP036426">
    <property type="protein sequence ID" value="QDV34692.1"/>
    <property type="molecule type" value="Genomic_DNA"/>
</dbReference>
<dbReference type="KEGG" id="tpla:ElP_25860"/>
<protein>
    <submittedName>
        <fullName evidence="4">Toluene efflux pump outer membrane protein TtgI</fullName>
    </submittedName>
</protein>
<name>A0A518H1H5_9BACT</name>
<evidence type="ECO:0000256" key="3">
    <source>
        <dbReference type="SAM" id="MobiDB-lite"/>
    </source>
</evidence>
<keyword evidence="2" id="KW-0175">Coiled coil</keyword>
<dbReference type="InterPro" id="IPR010131">
    <property type="entry name" value="MdtP/NodT-like"/>
</dbReference>
<evidence type="ECO:0000313" key="4">
    <source>
        <dbReference type="EMBL" id="QDV34692.1"/>
    </source>
</evidence>
<evidence type="ECO:0000256" key="1">
    <source>
        <dbReference type="ARBA" id="ARBA00007613"/>
    </source>
</evidence>
<dbReference type="InterPro" id="IPR003423">
    <property type="entry name" value="OMP_efflux"/>
</dbReference>
<keyword evidence="5" id="KW-1185">Reference proteome</keyword>
<feature type="compositionally biased region" description="Low complexity" evidence="3">
    <location>
        <begin position="597"/>
        <end position="606"/>
    </location>
</feature>
<feature type="coiled-coil region" evidence="2">
    <location>
        <begin position="206"/>
        <end position="240"/>
    </location>
</feature>
<feature type="compositionally biased region" description="Pro residues" evidence="3">
    <location>
        <begin position="584"/>
        <end position="596"/>
    </location>
</feature>
<proteinExistence type="inferred from homology"/>